<evidence type="ECO:0000313" key="2">
    <source>
        <dbReference type="EMBL" id="GIH89921.1"/>
    </source>
</evidence>
<dbReference type="Proteomes" id="UP000619788">
    <property type="component" value="Unassembled WGS sequence"/>
</dbReference>
<dbReference type="AlphaFoldDB" id="A0A8J3S7Y0"/>
<dbReference type="InterPro" id="IPR011009">
    <property type="entry name" value="Kinase-like_dom_sf"/>
</dbReference>
<accession>A0A8J3S7Y0</accession>
<dbReference type="EMBL" id="BOOJ01000007">
    <property type="protein sequence ID" value="GIH89921.1"/>
    <property type="molecule type" value="Genomic_DNA"/>
</dbReference>
<sequence length="277" mass="29904">MEALRVPSVPSDVVQSVASRWPALEASWRQSVEAELVELCRRYEADPIAVLPARYGFVVEVATVNGPLVMRASPDPNGSFQSAVAMRLAEIGAGPRVHEVTQTESGTWTVMDRIEPGTPLYALPVNEDLSLPLAAMLRPLVDQLAPAPDMPSISQWLRHRLEQGDGLQDLAPGRSPAHHDQRQEALAVLDDLSADDLSGLCHGDASTGNLLLAANDRMLMIDPRGMRGEAAYDVAVVALKATRWLPAVDTVAILADMVGVDRERVQAWVTVADAARV</sequence>
<protein>
    <recommendedName>
        <fullName evidence="1">Aminoglycoside phosphotransferase domain-containing protein</fullName>
    </recommendedName>
</protein>
<reference evidence="2 3" key="1">
    <citation type="submission" date="2021-01" db="EMBL/GenBank/DDBJ databases">
        <title>Whole genome shotgun sequence of Planobispora siamensis NBRC 107568.</title>
        <authorList>
            <person name="Komaki H."/>
            <person name="Tamura T."/>
        </authorList>
    </citation>
    <scope>NUCLEOTIDE SEQUENCE [LARGE SCALE GENOMIC DNA]</scope>
    <source>
        <strain evidence="2 3">NBRC 107568</strain>
    </source>
</reference>
<keyword evidence="3" id="KW-1185">Reference proteome</keyword>
<name>A0A8J3S7Y0_9ACTN</name>
<gene>
    <name evidence="2" type="ORF">Psi01_05510</name>
</gene>
<dbReference type="InterPro" id="IPR002575">
    <property type="entry name" value="Aminoglycoside_PTrfase"/>
</dbReference>
<organism evidence="2 3">
    <name type="scientific">Planobispora siamensis</name>
    <dbReference type="NCBI Taxonomy" id="936338"/>
    <lineage>
        <taxon>Bacteria</taxon>
        <taxon>Bacillati</taxon>
        <taxon>Actinomycetota</taxon>
        <taxon>Actinomycetes</taxon>
        <taxon>Streptosporangiales</taxon>
        <taxon>Streptosporangiaceae</taxon>
        <taxon>Planobispora</taxon>
    </lineage>
</organism>
<comment type="caution">
    <text evidence="2">The sequence shown here is derived from an EMBL/GenBank/DDBJ whole genome shotgun (WGS) entry which is preliminary data.</text>
</comment>
<proteinExistence type="predicted"/>
<dbReference type="SUPFAM" id="SSF56112">
    <property type="entry name" value="Protein kinase-like (PK-like)"/>
    <property type="match status" value="1"/>
</dbReference>
<feature type="domain" description="Aminoglycoside phosphotransferase" evidence="1">
    <location>
        <begin position="57"/>
        <end position="249"/>
    </location>
</feature>
<dbReference type="RefSeq" id="WP_204062307.1">
    <property type="nucleotide sequence ID" value="NZ_BOOJ01000007.1"/>
</dbReference>
<evidence type="ECO:0000259" key="1">
    <source>
        <dbReference type="Pfam" id="PF01636"/>
    </source>
</evidence>
<evidence type="ECO:0000313" key="3">
    <source>
        <dbReference type="Proteomes" id="UP000619788"/>
    </source>
</evidence>
<dbReference type="Pfam" id="PF01636">
    <property type="entry name" value="APH"/>
    <property type="match status" value="1"/>
</dbReference>